<proteinExistence type="predicted"/>
<evidence type="ECO:0000313" key="1">
    <source>
        <dbReference type="EMBL" id="SAL28778.1"/>
    </source>
</evidence>
<dbReference type="Proteomes" id="UP000054683">
    <property type="component" value="Unassembled WGS sequence"/>
</dbReference>
<reference evidence="1 2" key="1">
    <citation type="submission" date="2016-01" db="EMBL/GenBank/DDBJ databases">
        <authorList>
            <person name="Oliw E.H."/>
        </authorList>
    </citation>
    <scope>NUCLEOTIDE SEQUENCE [LARGE SCALE GENOMIC DNA]</scope>
    <source>
        <strain evidence="1">LMG 27134</strain>
    </source>
</reference>
<dbReference type="OrthoDB" id="6312934at2"/>
<accession>A0A158G9F7</accession>
<protein>
    <submittedName>
        <fullName evidence="1">Fels-2 prophage protein</fullName>
    </submittedName>
</protein>
<sequence>MTSFNAIAAPSITPEPTPPAASLIVENIDWFPPIDLAAMREAVRLDGTVTHARLRDAVIAAIDEVNRELSTWRAAHQAANVASLAELPSDKIGGESVQLARYRRAVYFLARADLTEKYRDFDSTKSGAADADELVTTIDADRRNARHAINDMRGLSRTTIELI</sequence>
<organism evidence="1 2">
    <name type="scientific">Caballeronia udeis</name>
    <dbReference type="NCBI Taxonomy" id="1232866"/>
    <lineage>
        <taxon>Bacteria</taxon>
        <taxon>Pseudomonadati</taxon>
        <taxon>Pseudomonadota</taxon>
        <taxon>Betaproteobacteria</taxon>
        <taxon>Burkholderiales</taxon>
        <taxon>Burkholderiaceae</taxon>
        <taxon>Caballeronia</taxon>
    </lineage>
</organism>
<dbReference type="InterPro" id="IPR009225">
    <property type="entry name" value="Phage_head_completion_GpL"/>
</dbReference>
<dbReference type="EMBL" id="FCOK02000011">
    <property type="protein sequence ID" value="SAL28778.1"/>
    <property type="molecule type" value="Genomic_DNA"/>
</dbReference>
<dbReference type="Pfam" id="PF05926">
    <property type="entry name" value="Phage_GPL"/>
    <property type="match status" value="1"/>
</dbReference>
<gene>
    <name evidence="1" type="ORF">AWB69_02249</name>
</gene>
<dbReference type="AlphaFoldDB" id="A0A158G9F7"/>
<evidence type="ECO:0000313" key="2">
    <source>
        <dbReference type="Proteomes" id="UP000054683"/>
    </source>
</evidence>
<name>A0A158G9F7_9BURK</name>